<organism evidence="1 2">
    <name type="scientific">Sporanaerobium hydrogeniformans</name>
    <dbReference type="NCBI Taxonomy" id="3072179"/>
    <lineage>
        <taxon>Bacteria</taxon>
        <taxon>Bacillati</taxon>
        <taxon>Bacillota</taxon>
        <taxon>Clostridia</taxon>
        <taxon>Lachnospirales</taxon>
        <taxon>Lachnospiraceae</taxon>
        <taxon>Sporanaerobium</taxon>
    </lineage>
</organism>
<keyword evidence="2" id="KW-1185">Reference proteome</keyword>
<dbReference type="Proteomes" id="UP000224460">
    <property type="component" value="Unassembled WGS sequence"/>
</dbReference>
<comment type="caution">
    <text evidence="1">The sequence shown here is derived from an EMBL/GenBank/DDBJ whole genome shotgun (WGS) entry which is preliminary data.</text>
</comment>
<name>A0AC61DDF7_9FIRM</name>
<reference evidence="1" key="1">
    <citation type="submission" date="2017-10" db="EMBL/GenBank/DDBJ databases">
        <title>Genome sequence of cellulolytic Lachnospiraceae bacterium XHS1971 isolated from hotspring sediment.</title>
        <authorList>
            <person name="Vasudevan G."/>
            <person name="Joshi A.J."/>
            <person name="Hivarkar S."/>
            <person name="Lanjekar V.B."/>
            <person name="Dhakephalkar P.K."/>
            <person name="Dagar S."/>
        </authorList>
    </citation>
    <scope>NUCLEOTIDE SEQUENCE</scope>
    <source>
        <strain evidence="1">XHS1971</strain>
    </source>
</reference>
<evidence type="ECO:0000313" key="1">
    <source>
        <dbReference type="EMBL" id="PHV71244.1"/>
    </source>
</evidence>
<dbReference type="EMBL" id="PEDL01000004">
    <property type="protein sequence ID" value="PHV71244.1"/>
    <property type="molecule type" value="Genomic_DNA"/>
</dbReference>
<protein>
    <submittedName>
        <fullName evidence="1">Transcriptional regulator</fullName>
    </submittedName>
</protein>
<gene>
    <name evidence="1" type="ORF">CS063_06010</name>
</gene>
<evidence type="ECO:0000313" key="2">
    <source>
        <dbReference type="Proteomes" id="UP000224460"/>
    </source>
</evidence>
<sequence>MKEIDSKCACKGSTLVRFIQPIILASLCEGPNHGYNLIEKISQTTIWQGNSPDATGIYRILRDMEKRGLVKSYVEAETRAAIGKRVFSITEEGRQCIGNWIHTLRQYNEGIKDIITRLEPFTPEIEKNKK</sequence>
<accession>A0AC61DDF7</accession>
<proteinExistence type="predicted"/>